<keyword evidence="2" id="KW-1185">Reference proteome</keyword>
<evidence type="ECO:0000313" key="1">
    <source>
        <dbReference type="EMBL" id="AEV70501.1"/>
    </source>
</evidence>
<accession>G8LSY8</accession>
<name>G8LSY8_ACECE</name>
<reference evidence="2" key="1">
    <citation type="submission" date="2011-12" db="EMBL/GenBank/DDBJ databases">
        <title>Complete sequence of Clostridium clariflavum DSM 19732.</title>
        <authorList>
            <consortium name="US DOE Joint Genome Institute"/>
            <person name="Lucas S."/>
            <person name="Han J."/>
            <person name="Lapidus A."/>
            <person name="Cheng J.-F."/>
            <person name="Goodwin L."/>
            <person name="Pitluck S."/>
            <person name="Peters L."/>
            <person name="Teshima H."/>
            <person name="Detter J.C."/>
            <person name="Han C."/>
            <person name="Tapia R."/>
            <person name="Land M."/>
            <person name="Hauser L."/>
            <person name="Kyrpides N."/>
            <person name="Ivanova N."/>
            <person name="Pagani I."/>
            <person name="Kitzmiller T."/>
            <person name="Lynd L."/>
            <person name="Izquierdo J."/>
            <person name="Woyke T."/>
        </authorList>
    </citation>
    <scope>NUCLEOTIDE SEQUENCE [LARGE SCALE GENOMIC DNA]</scope>
    <source>
        <strain evidence="2">DSM 19732 / NBRC 101661 / EBR45</strain>
    </source>
</reference>
<sequence length="169" mass="19509" precursor="true">MYIMKKRIMSFLCALVLVLGFNQVIYAENEDIRPPAPPPIDMESIDSNISIGDEISLSPTSPQSAILFEWWCTITFNKGNNSLYMIGRQNAFYFCDQKLTIYLQKWDGTKWVDVTSWIFIEFNTAGILEDASFSFYEPGNYYRARAVHYAKYGNQTHTTESTAPYIYVN</sequence>
<dbReference type="KEGG" id="ccl:Clocl_4065"/>
<gene>
    <name evidence="1" type="ordered locus">Clocl_4065</name>
</gene>
<dbReference type="EMBL" id="CP003065">
    <property type="protein sequence ID" value="AEV70501.1"/>
    <property type="molecule type" value="Genomic_DNA"/>
</dbReference>
<evidence type="ECO:0000313" key="2">
    <source>
        <dbReference type="Proteomes" id="UP000005435"/>
    </source>
</evidence>
<protein>
    <submittedName>
        <fullName evidence="1">Uncharacterized protein</fullName>
    </submittedName>
</protein>
<dbReference type="Proteomes" id="UP000005435">
    <property type="component" value="Chromosome"/>
</dbReference>
<organism evidence="1 2">
    <name type="scientific">Acetivibrio clariflavus (strain DSM 19732 / NBRC 101661 / EBR45)</name>
    <name type="common">Clostridium clariflavum</name>
    <dbReference type="NCBI Taxonomy" id="720554"/>
    <lineage>
        <taxon>Bacteria</taxon>
        <taxon>Bacillati</taxon>
        <taxon>Bacillota</taxon>
        <taxon>Clostridia</taxon>
        <taxon>Eubacteriales</taxon>
        <taxon>Oscillospiraceae</taxon>
        <taxon>Acetivibrio</taxon>
    </lineage>
</organism>
<proteinExistence type="predicted"/>
<dbReference type="HOGENOM" id="CLU_1575737_0_0_9"/>
<reference evidence="1 2" key="2">
    <citation type="journal article" date="2012" name="Stand. Genomic Sci.">
        <title>Complete Genome Sequence of Clostridium clariflavum DSM 19732.</title>
        <authorList>
            <person name="Izquierdo J.A."/>
            <person name="Goodwin L."/>
            <person name="Davenport K.W."/>
            <person name="Teshima H."/>
            <person name="Bruce D."/>
            <person name="Detter C."/>
            <person name="Tapia R."/>
            <person name="Han S."/>
            <person name="Land M."/>
            <person name="Hauser L."/>
            <person name="Jeffries C.D."/>
            <person name="Han J."/>
            <person name="Pitluck S."/>
            <person name="Nolan M."/>
            <person name="Chen A."/>
            <person name="Huntemann M."/>
            <person name="Mavromatis K."/>
            <person name="Mikhailova N."/>
            <person name="Liolios K."/>
            <person name="Woyke T."/>
            <person name="Lynd L.R."/>
        </authorList>
    </citation>
    <scope>NUCLEOTIDE SEQUENCE [LARGE SCALE GENOMIC DNA]</scope>
    <source>
        <strain evidence="2">DSM 19732 / NBRC 101661 / EBR45</strain>
    </source>
</reference>
<dbReference type="AlphaFoldDB" id="G8LSY8"/>